<reference evidence="2" key="2">
    <citation type="submission" date="2004-02" db="EMBL/GenBank/DDBJ databases">
        <authorList>
            <consortium name="Genoscope"/>
            <consortium name="Whitehead Institute Centre for Genome Research"/>
        </authorList>
    </citation>
    <scope>NUCLEOTIDE SEQUENCE</scope>
</reference>
<protein>
    <submittedName>
        <fullName evidence="2">(spotted green pufferfish) hypothetical protein</fullName>
    </submittedName>
</protein>
<evidence type="ECO:0000256" key="1">
    <source>
        <dbReference type="SAM" id="MobiDB-lite"/>
    </source>
</evidence>
<dbReference type="KEGG" id="tng:GSTEN00001240G001"/>
<feature type="compositionally biased region" description="Low complexity" evidence="1">
    <location>
        <begin position="137"/>
        <end position="148"/>
    </location>
</feature>
<proteinExistence type="predicted"/>
<feature type="compositionally biased region" description="Polar residues" evidence="1">
    <location>
        <begin position="235"/>
        <end position="245"/>
    </location>
</feature>
<accession>Q4TG74</accession>
<feature type="region of interest" description="Disordered" evidence="1">
    <location>
        <begin position="35"/>
        <end position="245"/>
    </location>
</feature>
<dbReference type="AlphaFoldDB" id="Q4TG74"/>
<sequence>MLCAALYPNVVQVGFHPEKRNRRCFSSETGLTLALSVSGPSSSGEFQDDEQRSHEDAPQSKRAPLRHQKRRLRPRAPLFCQLHGEKRHRGPAGKRGAEPTGPVTSVRASGSPLRQPVSGVPREGEDEPRLHQGLQHGVGVPAGAVRGRAGQHGAPQGSVCHLSGRRLDPVRRCFSPGGRAGEDAAMGAGPAAGGQDQEPQHGPLRLPARLPHHPHDRPPHLHPIAPFNPVASGGSDKTTPQQLSV</sequence>
<name>Q4TG74_TETNG</name>
<comment type="caution">
    <text evidence="2">The sequence shown here is derived from an EMBL/GenBank/DDBJ whole genome shotgun (WGS) entry which is preliminary data.</text>
</comment>
<dbReference type="EMBL" id="CAAE01003868">
    <property type="protein sequence ID" value="CAF88108.1"/>
    <property type="molecule type" value="Genomic_DNA"/>
</dbReference>
<feature type="compositionally biased region" description="Basic residues" evidence="1">
    <location>
        <begin position="63"/>
        <end position="74"/>
    </location>
</feature>
<feature type="compositionally biased region" description="Low complexity" evidence="1">
    <location>
        <begin position="183"/>
        <end position="209"/>
    </location>
</feature>
<reference evidence="2" key="1">
    <citation type="journal article" date="2004" name="Nature">
        <title>Genome duplication in the teleost fish Tetraodon nigroviridis reveals the early vertebrate proto-karyotype.</title>
        <authorList>
            <person name="Jaillon O."/>
            <person name="Aury J.-M."/>
            <person name="Brunet F."/>
            <person name="Petit J.-L."/>
            <person name="Stange-Thomann N."/>
            <person name="Mauceli E."/>
            <person name="Bouneau L."/>
            <person name="Fischer C."/>
            <person name="Ozouf-Costaz C."/>
            <person name="Bernot A."/>
            <person name="Nicaud S."/>
            <person name="Jaffe D."/>
            <person name="Fisher S."/>
            <person name="Lutfalla G."/>
            <person name="Dossat C."/>
            <person name="Segurens B."/>
            <person name="Dasilva C."/>
            <person name="Salanoubat M."/>
            <person name="Levy M."/>
            <person name="Boudet N."/>
            <person name="Castellano S."/>
            <person name="Anthouard V."/>
            <person name="Jubin C."/>
            <person name="Castelli V."/>
            <person name="Katinka M."/>
            <person name="Vacherie B."/>
            <person name="Biemont C."/>
            <person name="Skalli Z."/>
            <person name="Cattolico L."/>
            <person name="Poulain J."/>
            <person name="De Berardinis V."/>
            <person name="Cruaud C."/>
            <person name="Duprat S."/>
            <person name="Brottier P."/>
            <person name="Coutanceau J.-P."/>
            <person name="Gouzy J."/>
            <person name="Parra G."/>
            <person name="Lardier G."/>
            <person name="Chapple C."/>
            <person name="McKernan K.J."/>
            <person name="McEwan P."/>
            <person name="Bosak S."/>
            <person name="Kellis M."/>
            <person name="Volff J.-N."/>
            <person name="Guigo R."/>
            <person name="Zody M.C."/>
            <person name="Mesirov J."/>
            <person name="Lindblad-Toh K."/>
            <person name="Birren B."/>
            <person name="Nusbaum C."/>
            <person name="Kahn D."/>
            <person name="Robinson-Rechavi M."/>
            <person name="Laudet V."/>
            <person name="Schachter V."/>
            <person name="Quetier F."/>
            <person name="Saurin W."/>
            <person name="Scarpelli C."/>
            <person name="Wincker P."/>
            <person name="Lander E.S."/>
            <person name="Weissenbach J."/>
            <person name="Roest Crollius H."/>
        </authorList>
    </citation>
    <scope>NUCLEOTIDE SEQUENCE [LARGE SCALE GENOMIC DNA]</scope>
</reference>
<evidence type="ECO:0000313" key="2">
    <source>
        <dbReference type="EMBL" id="CAF88108.1"/>
    </source>
</evidence>
<organism evidence="2">
    <name type="scientific">Tetraodon nigroviridis</name>
    <name type="common">Spotted green pufferfish</name>
    <name type="synonym">Chelonodon nigroviridis</name>
    <dbReference type="NCBI Taxonomy" id="99883"/>
    <lineage>
        <taxon>Eukaryota</taxon>
        <taxon>Metazoa</taxon>
        <taxon>Chordata</taxon>
        <taxon>Craniata</taxon>
        <taxon>Vertebrata</taxon>
        <taxon>Euteleostomi</taxon>
        <taxon>Actinopterygii</taxon>
        <taxon>Neopterygii</taxon>
        <taxon>Teleostei</taxon>
        <taxon>Neoteleostei</taxon>
        <taxon>Acanthomorphata</taxon>
        <taxon>Eupercaria</taxon>
        <taxon>Tetraodontiformes</taxon>
        <taxon>Tetradontoidea</taxon>
        <taxon>Tetraodontidae</taxon>
        <taxon>Tetraodon</taxon>
    </lineage>
</organism>
<gene>
    <name evidence="2" type="ORF">GSTENG00001240001</name>
</gene>
<feature type="compositionally biased region" description="Basic and acidic residues" evidence="1">
    <location>
        <begin position="49"/>
        <end position="59"/>
    </location>
</feature>